<comment type="caution">
    <text evidence="1">The sequence shown here is derived from an EMBL/GenBank/DDBJ whole genome shotgun (WGS) entry which is preliminary data.</text>
</comment>
<name>A0A2W5AAD9_9SPHN</name>
<evidence type="ECO:0000313" key="1">
    <source>
        <dbReference type="EMBL" id="PZO91514.1"/>
    </source>
</evidence>
<gene>
    <name evidence="1" type="ORF">DI623_03055</name>
</gene>
<sequence>MVAMPTDRPSLLPPGSSDLERAVDRASARVGDVAADLGALWNPATCPIELLPWLAWALSTDIWDPDWSEARKRQEVAVAIAVQRRKGTRGTVADLLARFDELLELTEWWETVPPGPAHTFSVILPIGAGGGDRATAAFARAIVRDVSRVKPARSHFILVQSLQASAEQLIYGGAQLLAFVRHGFVADDDEPDIYLLTEDGEPITDEANVPLEEVG</sequence>
<proteinExistence type="predicted"/>
<dbReference type="Proteomes" id="UP000249066">
    <property type="component" value="Unassembled WGS sequence"/>
</dbReference>
<dbReference type="NCBIfam" id="TIGR01634">
    <property type="entry name" value="tail_P2_I"/>
    <property type="match status" value="1"/>
</dbReference>
<dbReference type="Pfam" id="PF09684">
    <property type="entry name" value="Tail_P2_I"/>
    <property type="match status" value="1"/>
</dbReference>
<organism evidence="1 2">
    <name type="scientific">Sphingomonas sanxanigenens</name>
    <dbReference type="NCBI Taxonomy" id="397260"/>
    <lineage>
        <taxon>Bacteria</taxon>
        <taxon>Pseudomonadati</taxon>
        <taxon>Pseudomonadota</taxon>
        <taxon>Alphaproteobacteria</taxon>
        <taxon>Sphingomonadales</taxon>
        <taxon>Sphingomonadaceae</taxon>
        <taxon>Sphingomonas</taxon>
    </lineage>
</organism>
<dbReference type="InterPro" id="IPR006521">
    <property type="entry name" value="Tail_protein_I"/>
</dbReference>
<evidence type="ECO:0000313" key="2">
    <source>
        <dbReference type="Proteomes" id="UP000249066"/>
    </source>
</evidence>
<accession>A0A2W5AAD9</accession>
<dbReference type="AlphaFoldDB" id="A0A2W5AAD9"/>
<protein>
    <submittedName>
        <fullName evidence="1">Phage tail protein I</fullName>
    </submittedName>
</protein>
<dbReference type="EMBL" id="QFNN01000008">
    <property type="protein sequence ID" value="PZO91514.1"/>
    <property type="molecule type" value="Genomic_DNA"/>
</dbReference>
<reference evidence="1 2" key="1">
    <citation type="submission" date="2017-08" db="EMBL/GenBank/DDBJ databases">
        <title>Infants hospitalized years apart are colonized by the same room-sourced microbial strains.</title>
        <authorList>
            <person name="Brooks B."/>
            <person name="Olm M.R."/>
            <person name="Firek B.A."/>
            <person name="Baker R."/>
            <person name="Thomas B.C."/>
            <person name="Morowitz M.J."/>
            <person name="Banfield J.F."/>
        </authorList>
    </citation>
    <scope>NUCLEOTIDE SEQUENCE [LARGE SCALE GENOMIC DNA]</scope>
    <source>
        <strain evidence="1">S2_018_000_R2_101</strain>
    </source>
</reference>